<evidence type="ECO:0000256" key="1">
    <source>
        <dbReference type="ARBA" id="ARBA00006652"/>
    </source>
</evidence>
<evidence type="ECO:0000256" key="3">
    <source>
        <dbReference type="SAM" id="MobiDB-lite"/>
    </source>
</evidence>
<feature type="compositionally biased region" description="Polar residues" evidence="3">
    <location>
        <begin position="242"/>
        <end position="267"/>
    </location>
</feature>
<feature type="region of interest" description="Disordered" evidence="3">
    <location>
        <begin position="32"/>
        <end position="75"/>
    </location>
</feature>
<comment type="similarity">
    <text evidence="1">Belongs to the SLAIN motif-containing family.</text>
</comment>
<dbReference type="STRING" id="400727.A0A2T7PML9"/>
<dbReference type="Proteomes" id="UP000245119">
    <property type="component" value="Linkage Group LG3"/>
</dbReference>
<evidence type="ECO:0000256" key="2">
    <source>
        <dbReference type="ARBA" id="ARBA00023054"/>
    </source>
</evidence>
<feature type="compositionally biased region" description="Low complexity" evidence="3">
    <location>
        <begin position="426"/>
        <end position="442"/>
    </location>
</feature>
<dbReference type="GO" id="GO:0031122">
    <property type="term" value="P:cytoplasmic microtubule organization"/>
    <property type="evidence" value="ECO:0007669"/>
    <property type="project" value="TreeGrafter"/>
</dbReference>
<dbReference type="AlphaFoldDB" id="A0A2T7PML9"/>
<dbReference type="Pfam" id="PF15301">
    <property type="entry name" value="SLAIN"/>
    <property type="match status" value="2"/>
</dbReference>
<feature type="compositionally biased region" description="Basic and acidic residues" evidence="3">
    <location>
        <begin position="206"/>
        <end position="228"/>
    </location>
</feature>
<gene>
    <name evidence="4" type="ORF">C0Q70_05940</name>
</gene>
<sequence length="451" mass="49729">MEFSDTISDPQSEVKKLQELVKKLEKQNELLRSKQKLNLDSLPNGEVDKPVSHNNNHQTDGSSTPIKERDSIGGLEDVDVLDVDNLSLKDEEDSWLYSSPKPPTPQQTSISLYKWVRQDFDHPSPEVESARRSLLYKLDEVARMNRSSSTPALGTYISPNKSSRLSRSTDESKQYSRTQRQSLLYMPGGGKGIDSGTFSRSRKSHDRTAHLLPDRDRDDEGVHRHEVTDVETLAKQQEESLRQSMATYSSPKRTSRNKPVSYTSDTDNSASPSGSNRSSPGRFDNEGGYIGRHRNSIGSDNGTPPDSPHPPLQHNMPGSESGHIRRSMPNMSRLQYPQPGIHSSDSSLEHQSAGSADDLNFLTDGRNNARLPAPGYRAASPAMGGLWQGAAGARGVSPQRSNLPTPRRSIPRPAGNSGSRTSLPTPRRSQIPSPRPPSSQGSDESWRDGCF</sequence>
<evidence type="ECO:0000313" key="5">
    <source>
        <dbReference type="Proteomes" id="UP000245119"/>
    </source>
</evidence>
<dbReference type="GO" id="GO:0031116">
    <property type="term" value="P:positive regulation of microtubule polymerization"/>
    <property type="evidence" value="ECO:0007669"/>
    <property type="project" value="TreeGrafter"/>
</dbReference>
<feature type="compositionally biased region" description="Low complexity" evidence="3">
    <location>
        <begin position="268"/>
        <end position="282"/>
    </location>
</feature>
<feature type="compositionally biased region" description="Polar residues" evidence="3">
    <location>
        <begin position="52"/>
        <end position="65"/>
    </location>
</feature>
<proteinExistence type="inferred from homology"/>
<name>A0A2T7PML9_POMCA</name>
<feature type="compositionally biased region" description="Polar residues" evidence="3">
    <location>
        <begin position="145"/>
        <end position="166"/>
    </location>
</feature>
<evidence type="ECO:0008006" key="6">
    <source>
        <dbReference type="Google" id="ProtNLM"/>
    </source>
</evidence>
<dbReference type="OMA" id="DSWSEGC"/>
<feature type="compositionally biased region" description="Polar residues" evidence="3">
    <location>
        <begin position="329"/>
        <end position="354"/>
    </location>
</feature>
<comment type="caution">
    <text evidence="4">The sequence shown here is derived from an EMBL/GenBank/DDBJ whole genome shotgun (WGS) entry which is preliminary data.</text>
</comment>
<dbReference type="GO" id="GO:0007020">
    <property type="term" value="P:microtubule nucleation"/>
    <property type="evidence" value="ECO:0007669"/>
    <property type="project" value="TreeGrafter"/>
</dbReference>
<dbReference type="GO" id="GO:0035371">
    <property type="term" value="C:microtubule plus-end"/>
    <property type="evidence" value="ECO:0007669"/>
    <property type="project" value="TreeGrafter"/>
</dbReference>
<keyword evidence="2" id="KW-0175">Coiled coil</keyword>
<feature type="region of interest" description="Disordered" evidence="3">
    <location>
        <begin position="145"/>
        <end position="451"/>
    </location>
</feature>
<dbReference type="InterPro" id="IPR026179">
    <property type="entry name" value="Slain"/>
</dbReference>
<dbReference type="OrthoDB" id="6347145at2759"/>
<keyword evidence="5" id="KW-1185">Reference proteome</keyword>
<dbReference type="PANTHER" id="PTHR22406:SF7">
    <property type="entry name" value="NASCENT POLYPEPTIDE-ASSOCIATED COMPLEX SUBUNIT ALPHA, MUSCLE-SPECIFIC FORM"/>
    <property type="match status" value="1"/>
</dbReference>
<accession>A0A2T7PML9</accession>
<organism evidence="4 5">
    <name type="scientific">Pomacea canaliculata</name>
    <name type="common">Golden apple snail</name>
    <dbReference type="NCBI Taxonomy" id="400727"/>
    <lineage>
        <taxon>Eukaryota</taxon>
        <taxon>Metazoa</taxon>
        <taxon>Spiralia</taxon>
        <taxon>Lophotrochozoa</taxon>
        <taxon>Mollusca</taxon>
        <taxon>Gastropoda</taxon>
        <taxon>Caenogastropoda</taxon>
        <taxon>Architaenioglossa</taxon>
        <taxon>Ampullarioidea</taxon>
        <taxon>Ampullariidae</taxon>
        <taxon>Pomacea</taxon>
    </lineage>
</organism>
<dbReference type="EMBL" id="PZQS01000003">
    <property type="protein sequence ID" value="PVD34663.1"/>
    <property type="molecule type" value="Genomic_DNA"/>
</dbReference>
<evidence type="ECO:0000313" key="4">
    <source>
        <dbReference type="EMBL" id="PVD34663.1"/>
    </source>
</evidence>
<dbReference type="PANTHER" id="PTHR22406">
    <property type="entry name" value="NASCENT POLYPEPTIDE-ASSOCIATED COMPLEX SUBUNIT ALPHA, MUSCLE-SPECIFIC FORM"/>
    <property type="match status" value="1"/>
</dbReference>
<protein>
    <recommendedName>
        <fullName evidence="6">SLAIN motif-containing protein 2</fullName>
    </recommendedName>
</protein>
<reference evidence="4 5" key="1">
    <citation type="submission" date="2018-04" db="EMBL/GenBank/DDBJ databases">
        <title>The genome of golden apple snail Pomacea canaliculata provides insight into stress tolerance and invasive adaptation.</title>
        <authorList>
            <person name="Liu C."/>
            <person name="Liu B."/>
            <person name="Ren Y."/>
            <person name="Zhang Y."/>
            <person name="Wang H."/>
            <person name="Li S."/>
            <person name="Jiang F."/>
            <person name="Yin L."/>
            <person name="Zhang G."/>
            <person name="Qian W."/>
            <person name="Fan W."/>
        </authorList>
    </citation>
    <scope>NUCLEOTIDE SEQUENCE [LARGE SCALE GENOMIC DNA]</scope>
    <source>
        <strain evidence="4">SZHN2017</strain>
        <tissue evidence="4">Muscle</tissue>
    </source>
</reference>